<dbReference type="GO" id="GO:0009263">
    <property type="term" value="P:deoxyribonucleotide biosynthetic process"/>
    <property type="evidence" value="ECO:0007669"/>
    <property type="project" value="UniProtKB-KW"/>
</dbReference>
<comment type="caution">
    <text evidence="14">The sequence shown here is derived from an EMBL/GenBank/DDBJ whole genome shotgun (WGS) entry which is preliminary data.</text>
</comment>
<evidence type="ECO:0000256" key="2">
    <source>
        <dbReference type="ARBA" id="ARBA00012274"/>
    </source>
</evidence>
<protein>
    <recommendedName>
        <fullName evidence="2 11">Ribonucleoside-diphosphate reductase</fullName>
        <ecNumber evidence="2 11">1.17.4.1</ecNumber>
    </recommendedName>
</protein>
<dbReference type="InterPro" id="IPR013509">
    <property type="entry name" value="RNR_lsu_N"/>
</dbReference>
<name>A0A2T3JY37_PHOPO</name>
<keyword evidence="3" id="KW-0021">Allosteric enzyme</keyword>
<dbReference type="InterPro" id="IPR005144">
    <property type="entry name" value="ATP-cone_dom"/>
</dbReference>
<sequence length="755" mass="85275">MTQQLTVTKRNGRKELIDLDKIHRVIDWAAEGLENVSVSQVELKSHIQFYDGIRTDDIHETIIKAAADLISEETPDYQYLAARLAIFHLRKKAYGQFEPPALYDHVKNLVEKGKYDSHLLADYTKEEFAVMDTFIDHWRDMNFSYAAVKQLEGKYLVQNRVSGEIFESAQFLYLLIAAALFNKYPKETRLDYIKRFYDASSTFKISLPTPIMSGVRTPTRQFSSCVLIECDDSLDSINATASSIVRYVSQRAGIGINAGRIRALGSEIRGGEAFHTGCIPFYKYFQTAVKCCSQGGVRGGAATLFYPIWHREVESLLVLKNNRGVEENRVRHMDYGVQINRLMYTRLIKGQNISLFSPSDVPGLYDSFFADQVEFERLYNLYEQDDSIKKQSIKAIELFSLLMQERASTGRIYIQNVDHCNTHSPFDPAVAPIRQSNLCLEIALPTKPLKNVEDENGEIALCTLSAFNLGAIDTLDDLEELAELTVRALDALLDYQDYPLPAARRSTMNRRTLGVGVINFAYYLAKHGVRYSDGSANNLTHEAFEAIQYYLLKASVNLAKEYGACPSFNETTYSQGILPIDTYKKEIDNICNAELRYDWETLREEIKTHGLRNSTLTALMPSETSSQISNATNGIEPPRGYVSVKASKDGILKQVVPEFAKYKDNYELLWNIGSNDGYLQLVGIMQKFIDQAISANTNYDPSKQPGGRIPMKLLLKDLLHAYKLGVKTLYYHNTRDGASDSQSDLSGDDCTSCKI</sequence>
<dbReference type="Pfam" id="PF00317">
    <property type="entry name" value="Ribonuc_red_lgN"/>
    <property type="match status" value="1"/>
</dbReference>
<evidence type="ECO:0000259" key="12">
    <source>
        <dbReference type="PROSITE" id="PS51161"/>
    </source>
</evidence>
<comment type="similarity">
    <text evidence="1 11">Belongs to the ribonucleoside diphosphate reductase large chain family.</text>
</comment>
<comment type="catalytic activity">
    <reaction evidence="9 11">
        <text>a 2'-deoxyribonucleoside 5'-diphosphate + [thioredoxin]-disulfide + H2O = a ribonucleoside 5'-diphosphate + [thioredoxin]-dithiol</text>
        <dbReference type="Rhea" id="RHEA:23252"/>
        <dbReference type="Rhea" id="RHEA-COMP:10698"/>
        <dbReference type="Rhea" id="RHEA-COMP:10700"/>
        <dbReference type="ChEBI" id="CHEBI:15377"/>
        <dbReference type="ChEBI" id="CHEBI:29950"/>
        <dbReference type="ChEBI" id="CHEBI:50058"/>
        <dbReference type="ChEBI" id="CHEBI:57930"/>
        <dbReference type="ChEBI" id="CHEBI:73316"/>
        <dbReference type="EC" id="1.17.4.1"/>
    </reaction>
</comment>
<keyword evidence="7 11" id="KW-0215">Deoxyribonucleotide synthesis</keyword>
<dbReference type="Proteomes" id="UP000241405">
    <property type="component" value="Unassembled WGS sequence"/>
</dbReference>
<evidence type="ECO:0000256" key="10">
    <source>
        <dbReference type="PROSITE-ProRule" id="PRU00492"/>
    </source>
</evidence>
<keyword evidence="8" id="KW-1015">Disulfide bond</keyword>
<dbReference type="AlphaFoldDB" id="A0A2T3JY37"/>
<feature type="domain" description="ATP-cone" evidence="12">
    <location>
        <begin position="5"/>
        <end position="95"/>
    </location>
</feature>
<dbReference type="PANTHER" id="PTHR11573">
    <property type="entry name" value="RIBONUCLEOSIDE-DIPHOSPHATE REDUCTASE LARGE CHAIN"/>
    <property type="match status" value="1"/>
</dbReference>
<comment type="function">
    <text evidence="11">Provides the precursors necessary for DNA synthesis. Catalyzes the biosynthesis of deoxyribonucleotides from the corresponding ribonucleotides.</text>
</comment>
<evidence type="ECO:0000256" key="3">
    <source>
        <dbReference type="ARBA" id="ARBA00022533"/>
    </source>
</evidence>
<dbReference type="PANTHER" id="PTHR11573:SF6">
    <property type="entry name" value="RIBONUCLEOSIDE-DIPHOSPHATE REDUCTASE LARGE SUBUNIT"/>
    <property type="match status" value="1"/>
</dbReference>
<evidence type="ECO:0000256" key="8">
    <source>
        <dbReference type="ARBA" id="ARBA00023157"/>
    </source>
</evidence>
<dbReference type="NCBIfam" id="NF006578">
    <property type="entry name" value="PRK09103.1"/>
    <property type="match status" value="1"/>
</dbReference>
<keyword evidence="4 10" id="KW-0547">Nucleotide-binding</keyword>
<dbReference type="GO" id="GO:0005971">
    <property type="term" value="C:ribonucleoside-diphosphate reductase complex"/>
    <property type="evidence" value="ECO:0007669"/>
    <property type="project" value="TreeGrafter"/>
</dbReference>
<dbReference type="Pfam" id="PF02867">
    <property type="entry name" value="Ribonuc_red_lgC"/>
    <property type="match status" value="1"/>
</dbReference>
<dbReference type="FunFam" id="1.10.1650.20:FF:000001">
    <property type="entry name" value="Ribonucleoside-diphosphate reductase"/>
    <property type="match status" value="1"/>
</dbReference>
<dbReference type="EMBL" id="PYMO01000001">
    <property type="protein sequence ID" value="PSU27409.1"/>
    <property type="molecule type" value="Genomic_DNA"/>
</dbReference>
<evidence type="ECO:0000256" key="7">
    <source>
        <dbReference type="ARBA" id="ARBA00023116"/>
    </source>
</evidence>
<dbReference type="GO" id="GO:0005524">
    <property type="term" value="F:ATP binding"/>
    <property type="evidence" value="ECO:0007669"/>
    <property type="project" value="UniProtKB-UniRule"/>
</dbReference>
<dbReference type="PROSITE" id="PS51161">
    <property type="entry name" value="ATP_CONE"/>
    <property type="match status" value="1"/>
</dbReference>
<evidence type="ECO:0000256" key="9">
    <source>
        <dbReference type="ARBA" id="ARBA00047754"/>
    </source>
</evidence>
<evidence type="ECO:0000256" key="1">
    <source>
        <dbReference type="ARBA" id="ARBA00010406"/>
    </source>
</evidence>
<dbReference type="InterPro" id="IPR000788">
    <property type="entry name" value="RNR_lg_C"/>
</dbReference>
<dbReference type="EC" id="1.17.4.1" evidence="2 11"/>
<evidence type="ECO:0000313" key="13">
    <source>
        <dbReference type="EMBL" id="PSU27409.1"/>
    </source>
</evidence>
<dbReference type="Pfam" id="PF03477">
    <property type="entry name" value="ATP-cone"/>
    <property type="match status" value="1"/>
</dbReference>
<dbReference type="Proteomes" id="UP000241618">
    <property type="component" value="Unassembled WGS sequence"/>
</dbReference>
<dbReference type="NCBIfam" id="TIGR02506">
    <property type="entry name" value="NrdE_NrdA"/>
    <property type="match status" value="1"/>
</dbReference>
<evidence type="ECO:0000313" key="15">
    <source>
        <dbReference type="Proteomes" id="UP000241405"/>
    </source>
</evidence>
<organism evidence="14 16">
    <name type="scientific">Photobacterium phosphoreum</name>
    <dbReference type="NCBI Taxonomy" id="659"/>
    <lineage>
        <taxon>Bacteria</taxon>
        <taxon>Pseudomonadati</taxon>
        <taxon>Pseudomonadota</taxon>
        <taxon>Gammaproteobacteria</taxon>
        <taxon>Vibrionales</taxon>
        <taxon>Vibrionaceae</taxon>
        <taxon>Photobacterium</taxon>
    </lineage>
</organism>
<dbReference type="RefSeq" id="WP_107189223.1">
    <property type="nucleotide sequence ID" value="NZ_PYMN01000003.1"/>
</dbReference>
<dbReference type="InterPro" id="IPR013346">
    <property type="entry name" value="NrdE_NrdA_C"/>
</dbReference>
<evidence type="ECO:0000256" key="4">
    <source>
        <dbReference type="ARBA" id="ARBA00022741"/>
    </source>
</evidence>
<accession>A0A2T3JY37</accession>
<gene>
    <name evidence="14" type="ORF">C9J18_02200</name>
    <name evidence="13" type="ORF">CTM96_01410</name>
</gene>
<dbReference type="EMBL" id="PYMP01000001">
    <property type="protein sequence ID" value="PSU54315.1"/>
    <property type="molecule type" value="Genomic_DNA"/>
</dbReference>
<dbReference type="InterPro" id="IPR039718">
    <property type="entry name" value="Rrm1"/>
</dbReference>
<evidence type="ECO:0000313" key="14">
    <source>
        <dbReference type="EMBL" id="PSU54315.1"/>
    </source>
</evidence>
<dbReference type="PROSITE" id="PS00089">
    <property type="entry name" value="RIBORED_LARGE"/>
    <property type="match status" value="1"/>
</dbReference>
<proteinExistence type="inferred from homology"/>
<keyword evidence="6 11" id="KW-0560">Oxidoreductase</keyword>
<keyword evidence="5 10" id="KW-0067">ATP-binding</keyword>
<dbReference type="Gene3D" id="1.10.1650.20">
    <property type="match status" value="1"/>
</dbReference>
<evidence type="ECO:0000256" key="5">
    <source>
        <dbReference type="ARBA" id="ARBA00022840"/>
    </source>
</evidence>
<dbReference type="UniPathway" id="UPA00326"/>
<evidence type="ECO:0000256" key="6">
    <source>
        <dbReference type="ARBA" id="ARBA00023002"/>
    </source>
</evidence>
<keyword evidence="15" id="KW-1185">Reference proteome</keyword>
<dbReference type="InterPro" id="IPR008926">
    <property type="entry name" value="RNR_R1-su_N"/>
</dbReference>
<dbReference type="SUPFAM" id="SSF48168">
    <property type="entry name" value="R1 subunit of ribonucleotide reductase, N-terminal domain"/>
    <property type="match status" value="1"/>
</dbReference>
<dbReference type="SUPFAM" id="SSF51998">
    <property type="entry name" value="PFL-like glycyl radical enzymes"/>
    <property type="match status" value="1"/>
</dbReference>
<dbReference type="PRINTS" id="PR01183">
    <property type="entry name" value="RIBORDTASEM1"/>
</dbReference>
<reference evidence="15 16" key="1">
    <citation type="submission" date="2018-03" db="EMBL/GenBank/DDBJ databases">
        <title>Whole genome sequencing of Histamine producing bacteria.</title>
        <authorList>
            <person name="Butler K."/>
        </authorList>
    </citation>
    <scope>NUCLEOTIDE SEQUENCE [LARGE SCALE GENOMIC DNA]</scope>
    <source>
        <strain evidence="14 16">FS-6.1</strain>
        <strain evidence="13 15">FS-6.2</strain>
    </source>
</reference>
<dbReference type="GO" id="GO:0004748">
    <property type="term" value="F:ribonucleoside-diphosphate reductase activity, thioredoxin disulfide as acceptor"/>
    <property type="evidence" value="ECO:0007669"/>
    <property type="project" value="UniProtKB-EC"/>
</dbReference>
<dbReference type="Gene3D" id="3.20.70.20">
    <property type="match status" value="1"/>
</dbReference>
<evidence type="ECO:0000256" key="11">
    <source>
        <dbReference type="RuleBase" id="RU003410"/>
    </source>
</evidence>
<evidence type="ECO:0000313" key="16">
    <source>
        <dbReference type="Proteomes" id="UP000241618"/>
    </source>
</evidence>